<dbReference type="EMBL" id="BGZK01001251">
    <property type="protein sequence ID" value="GBP75494.1"/>
    <property type="molecule type" value="Genomic_DNA"/>
</dbReference>
<proteinExistence type="predicted"/>
<organism evidence="1 2">
    <name type="scientific">Eumeta variegata</name>
    <name type="common">Bagworm moth</name>
    <name type="synonym">Eumeta japonica</name>
    <dbReference type="NCBI Taxonomy" id="151549"/>
    <lineage>
        <taxon>Eukaryota</taxon>
        <taxon>Metazoa</taxon>
        <taxon>Ecdysozoa</taxon>
        <taxon>Arthropoda</taxon>
        <taxon>Hexapoda</taxon>
        <taxon>Insecta</taxon>
        <taxon>Pterygota</taxon>
        <taxon>Neoptera</taxon>
        <taxon>Endopterygota</taxon>
        <taxon>Lepidoptera</taxon>
        <taxon>Glossata</taxon>
        <taxon>Ditrysia</taxon>
        <taxon>Tineoidea</taxon>
        <taxon>Psychidae</taxon>
        <taxon>Oiketicinae</taxon>
        <taxon>Eumeta</taxon>
    </lineage>
</organism>
<name>A0A4C1YKH3_EUMVA</name>
<protein>
    <submittedName>
        <fullName evidence="1">Uncharacterized protein</fullName>
    </submittedName>
</protein>
<accession>A0A4C1YKH3</accession>
<comment type="caution">
    <text evidence="1">The sequence shown here is derived from an EMBL/GenBank/DDBJ whole genome shotgun (WGS) entry which is preliminary data.</text>
</comment>
<sequence>MRHASERFFTETESQDNAFHSLAVPYEAPCPYHITRSSQNVITDSPDALTSENIEIDHYVYGHTNNERHGSPLSVWLDKPMPSAGDAGCCSGRVVEAGRAGRGAMLLI</sequence>
<evidence type="ECO:0000313" key="2">
    <source>
        <dbReference type="Proteomes" id="UP000299102"/>
    </source>
</evidence>
<gene>
    <name evidence="1" type="ORF">EVAR_58775_1</name>
</gene>
<reference evidence="1 2" key="1">
    <citation type="journal article" date="2019" name="Commun. Biol.">
        <title>The bagworm genome reveals a unique fibroin gene that provides high tensile strength.</title>
        <authorList>
            <person name="Kono N."/>
            <person name="Nakamura H."/>
            <person name="Ohtoshi R."/>
            <person name="Tomita M."/>
            <person name="Numata K."/>
            <person name="Arakawa K."/>
        </authorList>
    </citation>
    <scope>NUCLEOTIDE SEQUENCE [LARGE SCALE GENOMIC DNA]</scope>
</reference>
<dbReference type="Proteomes" id="UP000299102">
    <property type="component" value="Unassembled WGS sequence"/>
</dbReference>
<evidence type="ECO:0000313" key="1">
    <source>
        <dbReference type="EMBL" id="GBP75494.1"/>
    </source>
</evidence>
<dbReference type="AlphaFoldDB" id="A0A4C1YKH3"/>
<keyword evidence="2" id="KW-1185">Reference proteome</keyword>